<gene>
    <name evidence="1" type="ORF">BN4615_P5520</name>
</gene>
<sequence length="133" mass="15176">MFRRFHEAIGSGDPDLIAKAIDELVALDVICNAPVPTGMTGLQAFTQIWDTILHAFPNLRVQIEELIAEVDKLACRNTVTGTLRGEYRGHRAHWQDRHLRRDVRRALRRRQDRRDLGVVDVFAQLRQLGALAV</sequence>
<name>A0A1M4EB31_9ACTN</name>
<organism evidence="1">
    <name type="scientific">Nonomuraea gerenzanensis</name>
    <dbReference type="NCBI Taxonomy" id="93944"/>
    <lineage>
        <taxon>Bacteria</taxon>
        <taxon>Bacillati</taxon>
        <taxon>Actinomycetota</taxon>
        <taxon>Actinomycetes</taxon>
        <taxon>Streptosporangiales</taxon>
        <taxon>Streptosporangiaceae</taxon>
        <taxon>Nonomuraea</taxon>
    </lineage>
</organism>
<dbReference type="RefSeq" id="WP_225275340.1">
    <property type="nucleotide sequence ID" value="NZ_CP084058.1"/>
</dbReference>
<reference evidence="1" key="1">
    <citation type="submission" date="2016-04" db="EMBL/GenBank/DDBJ databases">
        <authorList>
            <person name="Evans L.H."/>
            <person name="Alamgir A."/>
            <person name="Owens N."/>
            <person name="Weber N.D."/>
            <person name="Virtaneva K."/>
            <person name="Barbian K."/>
            <person name="Babar A."/>
            <person name="Rosenke K."/>
        </authorList>
    </citation>
    <scope>NUCLEOTIDE SEQUENCE</scope>
    <source>
        <strain evidence="1">Nono1</strain>
    </source>
</reference>
<dbReference type="Gene3D" id="3.10.450.50">
    <property type="match status" value="1"/>
</dbReference>
<evidence type="ECO:0008006" key="2">
    <source>
        <dbReference type="Google" id="ProtNLM"/>
    </source>
</evidence>
<dbReference type="Pfam" id="PF07366">
    <property type="entry name" value="SnoaL"/>
    <property type="match status" value="1"/>
</dbReference>
<evidence type="ECO:0000313" key="1">
    <source>
        <dbReference type="EMBL" id="SBO96004.1"/>
    </source>
</evidence>
<proteinExistence type="predicted"/>
<dbReference type="InterPro" id="IPR032710">
    <property type="entry name" value="NTF2-like_dom_sf"/>
</dbReference>
<dbReference type="EMBL" id="LT559118">
    <property type="protein sequence ID" value="SBO96004.1"/>
    <property type="molecule type" value="Genomic_DNA"/>
</dbReference>
<dbReference type="GO" id="GO:0030638">
    <property type="term" value="P:polyketide metabolic process"/>
    <property type="evidence" value="ECO:0007669"/>
    <property type="project" value="InterPro"/>
</dbReference>
<dbReference type="AlphaFoldDB" id="A0A1M4EB31"/>
<protein>
    <recommendedName>
        <fullName evidence="2">SnoaL-like domain-containing protein</fullName>
    </recommendedName>
</protein>
<dbReference type="InterPro" id="IPR009959">
    <property type="entry name" value="Cyclase_SnoaL-like"/>
</dbReference>
<dbReference type="SUPFAM" id="SSF54427">
    <property type="entry name" value="NTF2-like"/>
    <property type="match status" value="1"/>
</dbReference>
<accession>A0A1M4EB31</accession>